<dbReference type="PANTHER" id="PTHR13000">
    <property type="entry name" value="NUCLEOPORIN P54"/>
    <property type="match status" value="1"/>
</dbReference>
<sequence length="463" mass="49714">MSIFGTPAQSSGAAMGSTPFGAGGGGLFSTPSSVAAQTSSGSVFGGGGSLFGSTTPAFGASSSGGLFGSATPSTPAFRASGQQQGSSLFGQSPSPFGQPQATPFGQTQQTPAFGQTHQASTFGQPGHSPLFGGQQQQASPVNQASGGLFGQQQSNGFQPQPTQQMNMFNSNISTQMAPVAPVVVPLPDREIQAIVDAYRDDVGNPQDCFKYLLLSVTDPAARFKPAGVSDILWAEAMNKLEGLDSMDRERLWPELVHGFKDLSRRMKLQDEASTADVQRLQATESNVKLLRRHFETDSLPWIQRLRQKEQELQRRLLKIMRMVEALEGKGLHMALTRGEANLGDHLRGLTRQLQGASAELPRRVEVLLSVSRMQVGLGGGSQSVLLGPGKIDNQSLIEMHEVLRQQTEAISRLATVLKRDMRDIDIILTEDTEMVDGHVDNDNGKYHGSQALVGYTKKFHSGF</sequence>
<dbReference type="InterPro" id="IPR024864">
    <property type="entry name" value="Nup54/Nup57/Nup44"/>
</dbReference>
<dbReference type="GO" id="GO:0017056">
    <property type="term" value="F:structural constituent of nuclear pore"/>
    <property type="evidence" value="ECO:0000318"/>
    <property type="project" value="GO_Central"/>
</dbReference>
<evidence type="ECO:0000256" key="5">
    <source>
        <dbReference type="SAM" id="MobiDB-lite"/>
    </source>
</evidence>
<dbReference type="GO" id="GO:0044613">
    <property type="term" value="C:nuclear pore central transport channel"/>
    <property type="evidence" value="ECO:0000318"/>
    <property type="project" value="GO_Central"/>
</dbReference>
<dbReference type="EnsemblPlants" id="Pp3c10_15930V3.1">
    <property type="protein sequence ID" value="Pp3c10_15930V3.1"/>
    <property type="gene ID" value="Pp3c10_15930"/>
</dbReference>
<feature type="compositionally biased region" description="Polar residues" evidence="5">
    <location>
        <begin position="133"/>
        <end position="142"/>
    </location>
</feature>
<dbReference type="FunCoup" id="A0A2K1JZ68">
    <property type="interactions" value="1009"/>
</dbReference>
<accession>A0A2K1JZ68</accession>
<keyword evidence="4" id="KW-0175">Coiled coil</keyword>
<dbReference type="GO" id="GO:0006607">
    <property type="term" value="P:NLS-bearing protein import into nucleus"/>
    <property type="evidence" value="ECO:0000318"/>
    <property type="project" value="GO_Central"/>
</dbReference>
<reference evidence="7 9" key="1">
    <citation type="journal article" date="2008" name="Science">
        <title>The Physcomitrella genome reveals evolutionary insights into the conquest of land by plants.</title>
        <authorList>
            <person name="Rensing S."/>
            <person name="Lang D."/>
            <person name="Zimmer A."/>
            <person name="Terry A."/>
            <person name="Salamov A."/>
            <person name="Shapiro H."/>
            <person name="Nishiyama T."/>
            <person name="Perroud P.-F."/>
            <person name="Lindquist E."/>
            <person name="Kamisugi Y."/>
            <person name="Tanahashi T."/>
            <person name="Sakakibara K."/>
            <person name="Fujita T."/>
            <person name="Oishi K."/>
            <person name="Shin-I T."/>
            <person name="Kuroki Y."/>
            <person name="Toyoda A."/>
            <person name="Suzuki Y."/>
            <person name="Hashimoto A."/>
            <person name="Yamaguchi K."/>
            <person name="Sugano A."/>
            <person name="Kohara Y."/>
            <person name="Fujiyama A."/>
            <person name="Anterola A."/>
            <person name="Aoki S."/>
            <person name="Ashton N."/>
            <person name="Barbazuk W.B."/>
            <person name="Barker E."/>
            <person name="Bennetzen J."/>
            <person name="Bezanilla M."/>
            <person name="Blankenship R."/>
            <person name="Cho S.H."/>
            <person name="Dutcher S."/>
            <person name="Estelle M."/>
            <person name="Fawcett J.A."/>
            <person name="Gundlach H."/>
            <person name="Hanada K."/>
            <person name="Heyl A."/>
            <person name="Hicks K.A."/>
            <person name="Hugh J."/>
            <person name="Lohr M."/>
            <person name="Mayer K."/>
            <person name="Melkozernov A."/>
            <person name="Murata T."/>
            <person name="Nelson D."/>
            <person name="Pils B."/>
            <person name="Prigge M."/>
            <person name="Reiss B."/>
            <person name="Renner T."/>
            <person name="Rombauts S."/>
            <person name="Rushton P."/>
            <person name="Sanderfoot A."/>
            <person name="Schween G."/>
            <person name="Shiu S.-H."/>
            <person name="Stueber K."/>
            <person name="Theodoulou F.L."/>
            <person name="Tu H."/>
            <person name="Van de Peer Y."/>
            <person name="Verrier P.J."/>
            <person name="Waters E."/>
            <person name="Wood A."/>
            <person name="Yang L."/>
            <person name="Cove D."/>
            <person name="Cuming A."/>
            <person name="Hasebe M."/>
            <person name="Lucas S."/>
            <person name="Mishler D.B."/>
            <person name="Reski R."/>
            <person name="Grigoriev I."/>
            <person name="Quatrano R.S."/>
            <person name="Boore J.L."/>
        </authorList>
    </citation>
    <scope>NUCLEOTIDE SEQUENCE [LARGE SCALE GENOMIC DNA]</scope>
    <source>
        <strain evidence="8 9">cv. Gransden 2004</strain>
    </source>
</reference>
<feature type="compositionally biased region" description="Polar residues" evidence="5">
    <location>
        <begin position="99"/>
        <end position="123"/>
    </location>
</feature>
<organism evidence="7">
    <name type="scientific">Physcomitrium patens</name>
    <name type="common">Spreading-leaved earth moss</name>
    <name type="synonym">Physcomitrella patens</name>
    <dbReference type="NCBI Taxonomy" id="3218"/>
    <lineage>
        <taxon>Eukaryota</taxon>
        <taxon>Viridiplantae</taxon>
        <taxon>Streptophyta</taxon>
        <taxon>Embryophyta</taxon>
        <taxon>Bryophyta</taxon>
        <taxon>Bryophytina</taxon>
        <taxon>Bryopsida</taxon>
        <taxon>Funariidae</taxon>
        <taxon>Funariales</taxon>
        <taxon>Funariaceae</taxon>
        <taxon>Physcomitrium</taxon>
    </lineage>
</organism>
<dbReference type="RefSeq" id="XP_024385739.1">
    <property type="nucleotide sequence ID" value="XM_024529971.2"/>
</dbReference>
<evidence type="ECO:0000256" key="3">
    <source>
        <dbReference type="ARBA" id="ARBA00023242"/>
    </source>
</evidence>
<reference evidence="7 9" key="2">
    <citation type="journal article" date="2018" name="Plant J.">
        <title>The Physcomitrella patens chromosome-scale assembly reveals moss genome structure and evolution.</title>
        <authorList>
            <person name="Lang D."/>
            <person name="Ullrich K.K."/>
            <person name="Murat F."/>
            <person name="Fuchs J."/>
            <person name="Jenkins J."/>
            <person name="Haas F.B."/>
            <person name="Piednoel M."/>
            <person name="Gundlach H."/>
            <person name="Van Bel M."/>
            <person name="Meyberg R."/>
            <person name="Vives C."/>
            <person name="Morata J."/>
            <person name="Symeonidi A."/>
            <person name="Hiss M."/>
            <person name="Muchero W."/>
            <person name="Kamisugi Y."/>
            <person name="Saleh O."/>
            <person name="Blanc G."/>
            <person name="Decker E.L."/>
            <person name="van Gessel N."/>
            <person name="Grimwood J."/>
            <person name="Hayes R.D."/>
            <person name="Graham S.W."/>
            <person name="Gunter L.E."/>
            <person name="McDaniel S.F."/>
            <person name="Hoernstein S.N.W."/>
            <person name="Larsson A."/>
            <person name="Li F.W."/>
            <person name="Perroud P.F."/>
            <person name="Phillips J."/>
            <person name="Ranjan P."/>
            <person name="Rokshar D.S."/>
            <person name="Rothfels C.J."/>
            <person name="Schneider L."/>
            <person name="Shu S."/>
            <person name="Stevenson D.W."/>
            <person name="Thummler F."/>
            <person name="Tillich M."/>
            <person name="Villarreal Aguilar J.C."/>
            <person name="Widiez T."/>
            <person name="Wong G.K."/>
            <person name="Wymore A."/>
            <person name="Zhang Y."/>
            <person name="Zimmer A.D."/>
            <person name="Quatrano R.S."/>
            <person name="Mayer K.F.X."/>
            <person name="Goodstein D."/>
            <person name="Casacuberta J.M."/>
            <person name="Vandepoele K."/>
            <person name="Reski R."/>
            <person name="Cuming A.C."/>
            <person name="Tuskan G.A."/>
            <person name="Maumus F."/>
            <person name="Salse J."/>
            <person name="Schmutz J."/>
            <person name="Rensing S.A."/>
        </authorList>
    </citation>
    <scope>NUCLEOTIDE SEQUENCE [LARGE SCALE GENOMIC DNA]</scope>
    <source>
        <strain evidence="8 9">cv. Gransden 2004</strain>
    </source>
</reference>
<dbReference type="STRING" id="3218.A0A2K1JZ68"/>
<evidence type="ECO:0000256" key="1">
    <source>
        <dbReference type="ARBA" id="ARBA00004123"/>
    </source>
</evidence>
<dbReference type="Gramene" id="Pp3c10_15937V3.1">
    <property type="protein sequence ID" value="Pp3c10_15937V3.1"/>
    <property type="gene ID" value="Pp3c10_15937"/>
</dbReference>
<feature type="domain" description="Nucleoporin Nup54 alpha-helical" evidence="6">
    <location>
        <begin position="224"/>
        <end position="369"/>
    </location>
</feature>
<dbReference type="KEGG" id="ppp:112287204"/>
<dbReference type="GO" id="GO:0006999">
    <property type="term" value="P:nuclear pore organization"/>
    <property type="evidence" value="ECO:0000318"/>
    <property type="project" value="GO_Central"/>
</dbReference>
<dbReference type="GeneID" id="112287204"/>
<protein>
    <recommendedName>
        <fullName evidence="6">Nucleoporin Nup54 alpha-helical domain-containing protein</fullName>
    </recommendedName>
</protein>
<gene>
    <name evidence="8" type="primary">LOC112287204</name>
    <name evidence="7" type="ORF">PHYPA_013943</name>
</gene>
<evidence type="ECO:0000256" key="4">
    <source>
        <dbReference type="SAM" id="Coils"/>
    </source>
</evidence>
<comment type="subcellular location">
    <subcellularLocation>
        <location evidence="1">Nucleus</location>
    </subcellularLocation>
</comment>
<evidence type="ECO:0000259" key="6">
    <source>
        <dbReference type="Pfam" id="PF13874"/>
    </source>
</evidence>
<keyword evidence="2" id="KW-0813">Transport</keyword>
<evidence type="ECO:0000313" key="8">
    <source>
        <dbReference type="EnsemblPlants" id="Pp3c10_15930V3.1"/>
    </source>
</evidence>
<feature type="compositionally biased region" description="Low complexity" evidence="5">
    <location>
        <begin position="80"/>
        <end position="97"/>
    </location>
</feature>
<evidence type="ECO:0000313" key="9">
    <source>
        <dbReference type="Proteomes" id="UP000006727"/>
    </source>
</evidence>
<keyword evidence="3" id="KW-0539">Nucleus</keyword>
<dbReference type="PaxDb" id="3218-PP1S145_99V6.1"/>
<dbReference type="Pfam" id="PF13874">
    <property type="entry name" value="Nup54"/>
    <property type="match status" value="1"/>
</dbReference>
<dbReference type="OMA" id="NVMKRDT"/>
<reference evidence="8" key="3">
    <citation type="submission" date="2020-12" db="UniProtKB">
        <authorList>
            <consortium name="EnsemblPlants"/>
        </authorList>
    </citation>
    <scope>IDENTIFICATION</scope>
</reference>
<proteinExistence type="predicted"/>
<dbReference type="AlphaFoldDB" id="A0A2K1JZ68"/>
<evidence type="ECO:0000256" key="2">
    <source>
        <dbReference type="ARBA" id="ARBA00022448"/>
    </source>
</evidence>
<dbReference type="InterPro" id="IPR025712">
    <property type="entry name" value="Nup54_alpha-helical_dom"/>
</dbReference>
<dbReference type="GO" id="GO:0036228">
    <property type="term" value="P:protein localization to nuclear inner membrane"/>
    <property type="evidence" value="ECO:0000318"/>
    <property type="project" value="GO_Central"/>
</dbReference>
<feature type="coiled-coil region" evidence="4">
    <location>
        <begin position="302"/>
        <end position="329"/>
    </location>
</feature>
<dbReference type="EnsemblPlants" id="Pp3c10_15937V3.1">
    <property type="protein sequence ID" value="Pp3c10_15937V3.1"/>
    <property type="gene ID" value="Pp3c10_15937"/>
</dbReference>
<dbReference type="EMBL" id="ABEU02000010">
    <property type="protein sequence ID" value="PNR46823.1"/>
    <property type="molecule type" value="Genomic_DNA"/>
</dbReference>
<dbReference type="Proteomes" id="UP000006727">
    <property type="component" value="Chromosome 10"/>
</dbReference>
<keyword evidence="9" id="KW-1185">Reference proteome</keyword>
<dbReference type="PANTHER" id="PTHR13000:SF0">
    <property type="entry name" value="NUCLEOPORIN P54"/>
    <property type="match status" value="1"/>
</dbReference>
<feature type="region of interest" description="Disordered" evidence="5">
    <location>
        <begin position="69"/>
        <end position="142"/>
    </location>
</feature>
<name>A0A2K1JZ68_PHYPA</name>
<dbReference type="Gramene" id="Pp3c10_15930V3.1">
    <property type="protein sequence ID" value="Pp3c10_15930V3.1"/>
    <property type="gene ID" value="Pp3c10_15930"/>
</dbReference>
<evidence type="ECO:0000313" key="7">
    <source>
        <dbReference type="EMBL" id="PNR46823.1"/>
    </source>
</evidence>
<dbReference type="OrthoDB" id="6162375at2759"/>